<keyword evidence="2" id="KW-0378">Hydrolase</keyword>
<dbReference type="AlphaFoldDB" id="A0A135I960"/>
<dbReference type="InterPro" id="IPR000073">
    <property type="entry name" value="AB_hydrolase_1"/>
</dbReference>
<organism evidence="2 3">
    <name type="scientific">Enterovibrio coralii</name>
    <dbReference type="NCBI Taxonomy" id="294935"/>
    <lineage>
        <taxon>Bacteria</taxon>
        <taxon>Pseudomonadati</taxon>
        <taxon>Pseudomonadota</taxon>
        <taxon>Gammaproteobacteria</taxon>
        <taxon>Vibrionales</taxon>
        <taxon>Vibrionaceae</taxon>
        <taxon>Enterovibrio</taxon>
    </lineage>
</organism>
<dbReference type="RefSeq" id="WP_067415203.1">
    <property type="nucleotide sequence ID" value="NZ_LNTY01000032.1"/>
</dbReference>
<dbReference type="Pfam" id="PF12697">
    <property type="entry name" value="Abhydrolase_6"/>
    <property type="match status" value="1"/>
</dbReference>
<evidence type="ECO:0000313" key="2">
    <source>
        <dbReference type="EMBL" id="KXF81993.1"/>
    </source>
</evidence>
<sequence>MKTEKIVLNENTYRFSFHPNENTDQTVIFMFGALQDIESVERYSKYFSNYLNCYSLELPGTGQTSVLDSRFSIREQSEMLLEFIKHKKLTSVHLIVFSYATAVAVELCKIWPEVMSLSVCCGVPGVPVSGRPATKNILGAALQQSTAEFASMFTKSLTVVDPEIPRNTAIIKATEKGISKLQRDRIEMFFENTVRLFVYSPKDLSGILTPTTVLVGEADPYVTLEEARRFSNSLPFSQFRTIKNADHFIHLQHPEIVAETMIERARACVLSEHQMTA</sequence>
<gene>
    <name evidence="2" type="ORF">ATN88_18770</name>
</gene>
<dbReference type="Gene3D" id="3.40.50.1820">
    <property type="entry name" value="alpha/beta hydrolase"/>
    <property type="match status" value="1"/>
</dbReference>
<evidence type="ECO:0000313" key="3">
    <source>
        <dbReference type="Proteomes" id="UP000070529"/>
    </source>
</evidence>
<accession>A0A135I960</accession>
<dbReference type="Proteomes" id="UP000070529">
    <property type="component" value="Unassembled WGS sequence"/>
</dbReference>
<comment type="caution">
    <text evidence="2">The sequence shown here is derived from an EMBL/GenBank/DDBJ whole genome shotgun (WGS) entry which is preliminary data.</text>
</comment>
<dbReference type="STRING" id="294935.ATN88_18770"/>
<dbReference type="InterPro" id="IPR050266">
    <property type="entry name" value="AB_hydrolase_sf"/>
</dbReference>
<reference evidence="2 3" key="1">
    <citation type="submission" date="2015-11" db="EMBL/GenBank/DDBJ databases">
        <title>Genomic Taxonomy of the Vibrionaceae.</title>
        <authorList>
            <person name="Gomez-Gil B."/>
            <person name="Enciso-Ibarra J."/>
        </authorList>
    </citation>
    <scope>NUCLEOTIDE SEQUENCE [LARGE SCALE GENOMIC DNA]</scope>
    <source>
        <strain evidence="2 3">CAIM 912</strain>
    </source>
</reference>
<proteinExistence type="predicted"/>
<dbReference type="PANTHER" id="PTHR43798">
    <property type="entry name" value="MONOACYLGLYCEROL LIPASE"/>
    <property type="match status" value="1"/>
</dbReference>
<dbReference type="SUPFAM" id="SSF53474">
    <property type="entry name" value="alpha/beta-Hydrolases"/>
    <property type="match status" value="1"/>
</dbReference>
<evidence type="ECO:0000259" key="1">
    <source>
        <dbReference type="Pfam" id="PF12697"/>
    </source>
</evidence>
<dbReference type="InterPro" id="IPR029058">
    <property type="entry name" value="AB_hydrolase_fold"/>
</dbReference>
<feature type="domain" description="AB hydrolase-1" evidence="1">
    <location>
        <begin position="49"/>
        <end position="259"/>
    </location>
</feature>
<dbReference type="EMBL" id="LNTY01000032">
    <property type="protein sequence ID" value="KXF81993.1"/>
    <property type="molecule type" value="Genomic_DNA"/>
</dbReference>
<protein>
    <submittedName>
        <fullName evidence="2">Alpha/beta hydrolase</fullName>
    </submittedName>
</protein>
<dbReference type="OrthoDB" id="5852347at2"/>
<name>A0A135I960_9GAMM</name>
<dbReference type="GO" id="GO:0016787">
    <property type="term" value="F:hydrolase activity"/>
    <property type="evidence" value="ECO:0007669"/>
    <property type="project" value="UniProtKB-KW"/>
</dbReference>
<keyword evidence="3" id="KW-1185">Reference proteome</keyword>